<sequence length="93" mass="9927">MQIIRDHLMVPDTGRAKLSSTSQRQPSNTLCSYHPDTHTLSLSSSPPPPGLPPRPSVLGEDPRPTVSVINVTLSQQVCLDGGPCRTEGVTNPT</sequence>
<keyword evidence="3" id="KW-1185">Reference proteome</keyword>
<comment type="caution">
    <text evidence="2">The sequence shown here is derived from an EMBL/GenBank/DDBJ whole genome shotgun (WGS) entry which is preliminary data.</text>
</comment>
<dbReference type="Proteomes" id="UP001219934">
    <property type="component" value="Unassembled WGS sequence"/>
</dbReference>
<accession>A0AAD6BB55</accession>
<feature type="compositionally biased region" description="Polar residues" evidence="1">
    <location>
        <begin position="18"/>
        <end position="31"/>
    </location>
</feature>
<evidence type="ECO:0000313" key="3">
    <source>
        <dbReference type="Proteomes" id="UP001219934"/>
    </source>
</evidence>
<feature type="non-terminal residue" evidence="2">
    <location>
        <position position="93"/>
    </location>
</feature>
<dbReference type="EMBL" id="JAPTMU010000008">
    <property type="protein sequence ID" value="KAJ4939533.1"/>
    <property type="molecule type" value="Genomic_DNA"/>
</dbReference>
<organism evidence="2 3">
    <name type="scientific">Pogonophryne albipinna</name>
    <dbReference type="NCBI Taxonomy" id="1090488"/>
    <lineage>
        <taxon>Eukaryota</taxon>
        <taxon>Metazoa</taxon>
        <taxon>Chordata</taxon>
        <taxon>Craniata</taxon>
        <taxon>Vertebrata</taxon>
        <taxon>Euteleostomi</taxon>
        <taxon>Actinopterygii</taxon>
        <taxon>Neopterygii</taxon>
        <taxon>Teleostei</taxon>
        <taxon>Neoteleostei</taxon>
        <taxon>Acanthomorphata</taxon>
        <taxon>Eupercaria</taxon>
        <taxon>Perciformes</taxon>
        <taxon>Notothenioidei</taxon>
        <taxon>Pogonophryne</taxon>
    </lineage>
</organism>
<reference evidence="2" key="1">
    <citation type="submission" date="2022-11" db="EMBL/GenBank/DDBJ databases">
        <title>Chromosome-level genome of Pogonophryne albipinna.</title>
        <authorList>
            <person name="Jo E."/>
        </authorList>
    </citation>
    <scope>NUCLEOTIDE SEQUENCE</scope>
    <source>
        <strain evidence="2">SGF0006</strain>
        <tissue evidence="2">Muscle</tissue>
    </source>
</reference>
<feature type="region of interest" description="Disordered" evidence="1">
    <location>
        <begin position="1"/>
        <end position="63"/>
    </location>
</feature>
<gene>
    <name evidence="2" type="ORF">JOQ06_028981</name>
</gene>
<name>A0AAD6BB55_9TELE</name>
<dbReference type="AlphaFoldDB" id="A0AAD6BB55"/>
<feature type="compositionally biased region" description="Pro residues" evidence="1">
    <location>
        <begin position="45"/>
        <end position="55"/>
    </location>
</feature>
<proteinExistence type="predicted"/>
<evidence type="ECO:0000313" key="2">
    <source>
        <dbReference type="EMBL" id="KAJ4939533.1"/>
    </source>
</evidence>
<evidence type="ECO:0000256" key="1">
    <source>
        <dbReference type="SAM" id="MobiDB-lite"/>
    </source>
</evidence>
<protein>
    <submittedName>
        <fullName evidence="2">Uncharacterized protein</fullName>
    </submittedName>
</protein>